<dbReference type="EMBL" id="BEZZ01016998">
    <property type="protein sequence ID" value="GCC39142.1"/>
    <property type="molecule type" value="Genomic_DNA"/>
</dbReference>
<proteinExistence type="predicted"/>
<reference evidence="1 2" key="1">
    <citation type="journal article" date="2018" name="Nat. Ecol. Evol.">
        <title>Shark genomes provide insights into elasmobranch evolution and the origin of vertebrates.</title>
        <authorList>
            <person name="Hara Y"/>
            <person name="Yamaguchi K"/>
            <person name="Onimaru K"/>
            <person name="Kadota M"/>
            <person name="Koyanagi M"/>
            <person name="Keeley SD"/>
            <person name="Tatsumi K"/>
            <person name="Tanaka K"/>
            <person name="Motone F"/>
            <person name="Kageyama Y"/>
            <person name="Nozu R"/>
            <person name="Adachi N"/>
            <person name="Nishimura O"/>
            <person name="Nakagawa R"/>
            <person name="Tanegashima C"/>
            <person name="Kiyatake I"/>
            <person name="Matsumoto R"/>
            <person name="Murakumo K"/>
            <person name="Nishida K"/>
            <person name="Terakita A"/>
            <person name="Kuratani S"/>
            <person name="Sato K"/>
            <person name="Hyodo S Kuraku.S."/>
        </authorList>
    </citation>
    <scope>NUCLEOTIDE SEQUENCE [LARGE SCALE GENOMIC DNA]</scope>
</reference>
<dbReference type="Proteomes" id="UP000287033">
    <property type="component" value="Unassembled WGS sequence"/>
</dbReference>
<evidence type="ECO:0000313" key="2">
    <source>
        <dbReference type="Proteomes" id="UP000287033"/>
    </source>
</evidence>
<dbReference type="OMA" id="VGCFIPK"/>
<comment type="caution">
    <text evidence="1">The sequence shown here is derived from an EMBL/GenBank/DDBJ whole genome shotgun (WGS) entry which is preliminary data.</text>
</comment>
<dbReference type="STRING" id="137246.A0A401T963"/>
<sequence>MGLFHRVSDLFSIGARTISEADLLTEYSVSRGSSCAPSLTWLPEASVPTAMDSQCQEDTEKTFQHLIHHLGGREAVLVVGDIYTSGSQCERGRLCRELAQDLFQRSLGSHRELREGATREGSTATGYSICPARSRSIAAKLILFVFHEEWLKQQEGRATVREILKDVRQRCQLFAPTVLGLIYCQSDGTEISECQTLLAHSMAEIFHIPHTRAPACVSAYIKSSPSSILNTKRLICELLTSSDTGETVSLPLS</sequence>
<keyword evidence="2" id="KW-1185">Reference proteome</keyword>
<evidence type="ECO:0000313" key="1">
    <source>
        <dbReference type="EMBL" id="GCC39142.1"/>
    </source>
</evidence>
<dbReference type="OrthoDB" id="9947741at2759"/>
<dbReference type="PANTHER" id="PTHR35675">
    <property type="entry name" value="HYPOTHETICAL PROTEIN LOC100362216"/>
    <property type="match status" value="1"/>
</dbReference>
<name>A0A401T963_CHIPU</name>
<accession>A0A401T963</accession>
<dbReference type="AlphaFoldDB" id="A0A401T963"/>
<dbReference type="PANTHER" id="PTHR35675:SF1">
    <property type="entry name" value="RIKEN CDNA 2810459M11 GENE"/>
    <property type="match status" value="1"/>
</dbReference>
<organism evidence="1 2">
    <name type="scientific">Chiloscyllium punctatum</name>
    <name type="common">Brownbanded bambooshark</name>
    <name type="synonym">Hemiscyllium punctatum</name>
    <dbReference type="NCBI Taxonomy" id="137246"/>
    <lineage>
        <taxon>Eukaryota</taxon>
        <taxon>Metazoa</taxon>
        <taxon>Chordata</taxon>
        <taxon>Craniata</taxon>
        <taxon>Vertebrata</taxon>
        <taxon>Chondrichthyes</taxon>
        <taxon>Elasmobranchii</taxon>
        <taxon>Galeomorphii</taxon>
        <taxon>Galeoidea</taxon>
        <taxon>Orectolobiformes</taxon>
        <taxon>Hemiscylliidae</taxon>
        <taxon>Chiloscyllium</taxon>
    </lineage>
</organism>
<protein>
    <submittedName>
        <fullName evidence="1">Uncharacterized protein</fullName>
    </submittedName>
</protein>
<gene>
    <name evidence="1" type="ORF">chiPu_0023195</name>
</gene>